<comment type="caution">
    <text evidence="2">The sequence shown here is derived from an EMBL/GenBank/DDBJ whole genome shotgun (WGS) entry which is preliminary data.</text>
</comment>
<dbReference type="EMBL" id="BMYF01000026">
    <property type="protein sequence ID" value="GHB50830.1"/>
    <property type="molecule type" value="Genomic_DNA"/>
</dbReference>
<sequence length="210" mass="23860">MKRFLLFLSVCICLTGQVLHAQTTETNQRKPAVLFGFAVDGIYRNFISGSYLADTYQINPGYQLKMTFGFEGYPGIGLYAGAQGARILDNQFLGGFFERTRFRDSGIFIFYDIPIVEKLQVRTDIGYGALVVVHGESPQRFLLDYQHFYGNIGVKYRLFHEPQIHRVYLTGAVGSGIFRGNQLVINAFDRPYLERATDVRISIGILLELY</sequence>
<evidence type="ECO:0000256" key="1">
    <source>
        <dbReference type="SAM" id="SignalP"/>
    </source>
</evidence>
<keyword evidence="1" id="KW-0732">Signal</keyword>
<accession>A0A8J3CZT5</accession>
<evidence type="ECO:0008006" key="4">
    <source>
        <dbReference type="Google" id="ProtNLM"/>
    </source>
</evidence>
<dbReference type="AlphaFoldDB" id="A0A8J3CZT5"/>
<dbReference type="RefSeq" id="WP_189585833.1">
    <property type="nucleotide sequence ID" value="NZ_BMYF01000026.1"/>
</dbReference>
<evidence type="ECO:0000313" key="3">
    <source>
        <dbReference type="Proteomes" id="UP000642809"/>
    </source>
</evidence>
<dbReference type="Proteomes" id="UP000642809">
    <property type="component" value="Unassembled WGS sequence"/>
</dbReference>
<gene>
    <name evidence="2" type="ORF">GCM10008106_34590</name>
</gene>
<protein>
    <recommendedName>
        <fullName evidence="4">Outer membrane protein beta-barrel domain-containing protein</fullName>
    </recommendedName>
</protein>
<feature type="chain" id="PRO_5035311780" description="Outer membrane protein beta-barrel domain-containing protein" evidence="1">
    <location>
        <begin position="22"/>
        <end position="210"/>
    </location>
</feature>
<organism evidence="2 3">
    <name type="scientific">Mongoliitalea lutea</name>
    <dbReference type="NCBI Taxonomy" id="849756"/>
    <lineage>
        <taxon>Bacteria</taxon>
        <taxon>Pseudomonadati</taxon>
        <taxon>Bacteroidota</taxon>
        <taxon>Cytophagia</taxon>
        <taxon>Cytophagales</taxon>
        <taxon>Cyclobacteriaceae</taxon>
        <taxon>Mongoliitalea</taxon>
    </lineage>
</organism>
<name>A0A8J3CZT5_9BACT</name>
<reference evidence="2" key="1">
    <citation type="journal article" date="2014" name="Int. J. Syst. Evol. Microbiol.">
        <title>Complete genome sequence of Corynebacterium casei LMG S-19264T (=DSM 44701T), isolated from a smear-ripened cheese.</title>
        <authorList>
            <consortium name="US DOE Joint Genome Institute (JGI-PGF)"/>
            <person name="Walter F."/>
            <person name="Albersmeier A."/>
            <person name="Kalinowski J."/>
            <person name="Ruckert C."/>
        </authorList>
    </citation>
    <scope>NUCLEOTIDE SEQUENCE</scope>
    <source>
        <strain evidence="2">KCTC 23224</strain>
    </source>
</reference>
<evidence type="ECO:0000313" key="2">
    <source>
        <dbReference type="EMBL" id="GHB50830.1"/>
    </source>
</evidence>
<reference evidence="2" key="2">
    <citation type="submission" date="2020-09" db="EMBL/GenBank/DDBJ databases">
        <authorList>
            <person name="Sun Q."/>
            <person name="Kim S."/>
        </authorList>
    </citation>
    <scope>NUCLEOTIDE SEQUENCE</scope>
    <source>
        <strain evidence="2">KCTC 23224</strain>
    </source>
</reference>
<keyword evidence="3" id="KW-1185">Reference proteome</keyword>
<feature type="signal peptide" evidence="1">
    <location>
        <begin position="1"/>
        <end position="21"/>
    </location>
</feature>
<proteinExistence type="predicted"/>